<name>A0ABW4BF04_9LACO</name>
<evidence type="ECO:0000259" key="2">
    <source>
        <dbReference type="Pfam" id="PF15983"/>
    </source>
</evidence>
<dbReference type="PROSITE" id="PS51257">
    <property type="entry name" value="PROKAR_LIPOPROTEIN"/>
    <property type="match status" value="1"/>
</dbReference>
<keyword evidence="1" id="KW-0732">Signal</keyword>
<protein>
    <submittedName>
        <fullName evidence="3">DUF4767 domain-containing protein</fullName>
    </submittedName>
</protein>
<feature type="domain" description="DUF4767" evidence="2">
    <location>
        <begin position="49"/>
        <end position="179"/>
    </location>
</feature>
<keyword evidence="4" id="KW-1185">Reference proteome</keyword>
<feature type="signal peptide" evidence="1">
    <location>
        <begin position="1"/>
        <end position="17"/>
    </location>
</feature>
<dbReference type="InterPro" id="IPR031927">
    <property type="entry name" value="DUF4767"/>
</dbReference>
<gene>
    <name evidence="3" type="ORF">ACFQ3L_11415</name>
</gene>
<proteinExistence type="predicted"/>
<evidence type="ECO:0000313" key="4">
    <source>
        <dbReference type="Proteomes" id="UP001597249"/>
    </source>
</evidence>
<sequence>MKFWRTTIVLSLGLALAACGNQQPKKAASSSAAAASSSSKQAPAGVKLAWTTNQAQKLGTFMQDFGPTMDQAYTKADRSAHTKWQGVDLSKVYQAKAPLAIAGKQTPVTWLPAKGHASKTRLNVVAVYADDPAAILYLFTLTAKGHPRVLVSQTAPQGTTISAKDTANATVKNGFAAIAAGRPAPLASKAAATSSKPAASGQAAAKKPAHAAVFGAAFQHHPWYTNDHGTTDTVSFEANALTEAGSKMPVYWRSERTGADKAWDEGTSTAEDQSRMSWGVADHQGAWVDVRGWYQAAGDGESYRISNQTLGGQTVPVLETASGAGLWVNSNYYPTQALATQNQDKVFADENANQ</sequence>
<feature type="chain" id="PRO_5047226777" evidence="1">
    <location>
        <begin position="18"/>
        <end position="354"/>
    </location>
</feature>
<reference evidence="4" key="1">
    <citation type="journal article" date="2019" name="Int. J. Syst. Evol. Microbiol.">
        <title>The Global Catalogue of Microorganisms (GCM) 10K type strain sequencing project: providing services to taxonomists for standard genome sequencing and annotation.</title>
        <authorList>
            <consortium name="The Broad Institute Genomics Platform"/>
            <consortium name="The Broad Institute Genome Sequencing Center for Infectious Disease"/>
            <person name="Wu L."/>
            <person name="Ma J."/>
        </authorList>
    </citation>
    <scope>NUCLEOTIDE SEQUENCE [LARGE SCALE GENOMIC DNA]</scope>
    <source>
        <strain evidence="4">CCM 8911</strain>
    </source>
</reference>
<dbReference type="EMBL" id="JBHTMO010000041">
    <property type="protein sequence ID" value="MFD1394177.1"/>
    <property type="molecule type" value="Genomic_DNA"/>
</dbReference>
<dbReference type="Proteomes" id="UP001597249">
    <property type="component" value="Unassembled WGS sequence"/>
</dbReference>
<evidence type="ECO:0000256" key="1">
    <source>
        <dbReference type="SAM" id="SignalP"/>
    </source>
</evidence>
<dbReference type="RefSeq" id="WP_164510729.1">
    <property type="nucleotide sequence ID" value="NZ_JBHTMO010000041.1"/>
</dbReference>
<dbReference type="Pfam" id="PF15983">
    <property type="entry name" value="DUF4767"/>
    <property type="match status" value="1"/>
</dbReference>
<accession>A0ABW4BF04</accession>
<comment type="caution">
    <text evidence="3">The sequence shown here is derived from an EMBL/GenBank/DDBJ whole genome shotgun (WGS) entry which is preliminary data.</text>
</comment>
<organism evidence="3 4">
    <name type="scientific">Lacticaseibacillus jixianensis</name>
    <dbReference type="NCBI Taxonomy" id="2486012"/>
    <lineage>
        <taxon>Bacteria</taxon>
        <taxon>Bacillati</taxon>
        <taxon>Bacillota</taxon>
        <taxon>Bacilli</taxon>
        <taxon>Lactobacillales</taxon>
        <taxon>Lactobacillaceae</taxon>
        <taxon>Lacticaseibacillus</taxon>
    </lineage>
</organism>
<evidence type="ECO:0000313" key="3">
    <source>
        <dbReference type="EMBL" id="MFD1394177.1"/>
    </source>
</evidence>